<organism evidence="3 4">
    <name type="scientific">Gimesia panareensis</name>
    <dbReference type="NCBI Taxonomy" id="2527978"/>
    <lineage>
        <taxon>Bacteria</taxon>
        <taxon>Pseudomonadati</taxon>
        <taxon>Planctomycetota</taxon>
        <taxon>Planctomycetia</taxon>
        <taxon>Planctomycetales</taxon>
        <taxon>Planctomycetaceae</taxon>
        <taxon>Gimesia</taxon>
    </lineage>
</organism>
<dbReference type="SUPFAM" id="SSF56601">
    <property type="entry name" value="beta-lactamase/transpeptidase-like"/>
    <property type="match status" value="1"/>
</dbReference>
<dbReference type="GO" id="GO:0009002">
    <property type="term" value="F:serine-type D-Ala-D-Ala carboxypeptidase activity"/>
    <property type="evidence" value="ECO:0007669"/>
    <property type="project" value="UniProtKB-EC"/>
</dbReference>
<dbReference type="RefSeq" id="WP_197994632.1">
    <property type="nucleotide sequence ID" value="NZ_CP036317.1"/>
</dbReference>
<dbReference type="PANTHER" id="PTHR46825">
    <property type="entry name" value="D-ALANYL-D-ALANINE-CARBOXYPEPTIDASE/ENDOPEPTIDASE AMPH"/>
    <property type="match status" value="1"/>
</dbReference>
<keyword evidence="1" id="KW-0732">Signal</keyword>
<dbReference type="Proteomes" id="UP000320839">
    <property type="component" value="Chromosome"/>
</dbReference>
<keyword evidence="3" id="KW-0645">Protease</keyword>
<dbReference type="InterPro" id="IPR001466">
    <property type="entry name" value="Beta-lactam-related"/>
</dbReference>
<feature type="chain" id="PRO_5022231564" evidence="1">
    <location>
        <begin position="34"/>
        <end position="386"/>
    </location>
</feature>
<accession>A0A518FS24</accession>
<feature type="domain" description="Beta-lactamase-related" evidence="2">
    <location>
        <begin position="50"/>
        <end position="359"/>
    </location>
</feature>
<evidence type="ECO:0000313" key="3">
    <source>
        <dbReference type="EMBL" id="QDV19134.1"/>
    </source>
</evidence>
<dbReference type="Pfam" id="PF00144">
    <property type="entry name" value="Beta-lactamase"/>
    <property type="match status" value="1"/>
</dbReference>
<evidence type="ECO:0000259" key="2">
    <source>
        <dbReference type="Pfam" id="PF00144"/>
    </source>
</evidence>
<keyword evidence="3" id="KW-0378">Hydrolase</keyword>
<name>A0A518FS24_9PLAN</name>
<proteinExistence type="predicted"/>
<dbReference type="EMBL" id="CP036317">
    <property type="protein sequence ID" value="QDV19134.1"/>
    <property type="molecule type" value="Genomic_DNA"/>
</dbReference>
<evidence type="ECO:0000313" key="4">
    <source>
        <dbReference type="Proteomes" id="UP000320839"/>
    </source>
</evidence>
<keyword evidence="3" id="KW-0121">Carboxypeptidase</keyword>
<feature type="signal peptide" evidence="1">
    <location>
        <begin position="1"/>
        <end position="33"/>
    </location>
</feature>
<dbReference type="AlphaFoldDB" id="A0A518FS24"/>
<dbReference type="EC" id="3.4.16.4" evidence="3"/>
<dbReference type="PANTHER" id="PTHR46825:SF7">
    <property type="entry name" value="D-ALANYL-D-ALANINE CARBOXYPEPTIDASE"/>
    <property type="match status" value="1"/>
</dbReference>
<dbReference type="InterPro" id="IPR050491">
    <property type="entry name" value="AmpC-like"/>
</dbReference>
<protein>
    <submittedName>
        <fullName evidence="3">D-alanyl-D-alanine carboxypeptidase</fullName>
        <ecNumber evidence="3">3.4.16.4</ecNumber>
    </submittedName>
</protein>
<dbReference type="Gene3D" id="3.40.710.10">
    <property type="entry name" value="DD-peptidase/beta-lactamase superfamily"/>
    <property type="match status" value="1"/>
</dbReference>
<evidence type="ECO:0000256" key="1">
    <source>
        <dbReference type="SAM" id="SignalP"/>
    </source>
</evidence>
<sequence length="386" mass="43009" precursor="true">MNSHTARRHIFSRFFLMTALFTSLMAVTPSAFAESQDQQAWSKKLNSVWKLVQETMQQDKLKSVLLGITVEGKEVLMLAEGESMTGVPATIDMHLRNGNIAVAYLGNLFYQLVDAGVVKADDPVGKWLPDLPEANSVTLEMLLNGTSDYPDFMPMQAFEKRLYADPFHQWTPEELIQLAFTEKSKFKPGSDWNYAHTNFVILGLALEKATGQPLRILMQKHVLKPFGMTQTSAPGTAFIAAPVLHSFTDERGPYEDATYWNPAWTLPRGAVQTSTIRDTLLGFRAVGQGKRLKPESFRAMLAPQTAGMKFWTKEKFYAQGVVINKGWLTQAPSFCGLFGAAGYLPEKDLTVAIWCTRSIDSKTEGNPALNTFNQITSILTPEKPID</sequence>
<gene>
    <name evidence="3" type="ORF">Pan153_37970</name>
</gene>
<reference evidence="3 4" key="1">
    <citation type="submission" date="2019-02" db="EMBL/GenBank/DDBJ databases">
        <title>Deep-cultivation of Planctomycetes and their phenomic and genomic characterization uncovers novel biology.</title>
        <authorList>
            <person name="Wiegand S."/>
            <person name="Jogler M."/>
            <person name="Boedeker C."/>
            <person name="Pinto D."/>
            <person name="Vollmers J."/>
            <person name="Rivas-Marin E."/>
            <person name="Kohn T."/>
            <person name="Peeters S.H."/>
            <person name="Heuer A."/>
            <person name="Rast P."/>
            <person name="Oberbeckmann S."/>
            <person name="Bunk B."/>
            <person name="Jeske O."/>
            <person name="Meyerdierks A."/>
            <person name="Storesund J.E."/>
            <person name="Kallscheuer N."/>
            <person name="Luecker S."/>
            <person name="Lage O.M."/>
            <person name="Pohl T."/>
            <person name="Merkel B.J."/>
            <person name="Hornburger P."/>
            <person name="Mueller R.-W."/>
            <person name="Bruemmer F."/>
            <person name="Labrenz M."/>
            <person name="Spormann A.M."/>
            <person name="Op den Camp H."/>
            <person name="Overmann J."/>
            <person name="Amann R."/>
            <person name="Jetten M.S.M."/>
            <person name="Mascher T."/>
            <person name="Medema M.H."/>
            <person name="Devos D.P."/>
            <person name="Kaster A.-K."/>
            <person name="Ovreas L."/>
            <person name="Rohde M."/>
            <person name="Galperin M.Y."/>
            <person name="Jogler C."/>
        </authorList>
    </citation>
    <scope>NUCLEOTIDE SEQUENCE [LARGE SCALE GENOMIC DNA]</scope>
    <source>
        <strain evidence="3 4">Pan153</strain>
    </source>
</reference>
<dbReference type="InterPro" id="IPR012338">
    <property type="entry name" value="Beta-lactam/transpept-like"/>
</dbReference>